<dbReference type="EMBL" id="BPVZ01000104">
    <property type="protein sequence ID" value="GKV34251.1"/>
    <property type="molecule type" value="Genomic_DNA"/>
</dbReference>
<evidence type="ECO:0000313" key="1">
    <source>
        <dbReference type="EMBL" id="GKV34251.1"/>
    </source>
</evidence>
<proteinExistence type="predicted"/>
<dbReference type="AlphaFoldDB" id="A0AAV5LAJ8"/>
<name>A0AAV5LAJ8_9ROSI</name>
<sequence>MLGEHICTSIFHVMHVDFQHSSDIRVLDMLHRLAREADLEYVGIQNLTEFYDDDRDIKLLFDFYHFPAKTF</sequence>
<comment type="caution">
    <text evidence="1">The sequence shown here is derived from an EMBL/GenBank/DDBJ whole genome shotgun (WGS) entry which is preliminary data.</text>
</comment>
<evidence type="ECO:0000313" key="2">
    <source>
        <dbReference type="Proteomes" id="UP001054252"/>
    </source>
</evidence>
<organism evidence="1 2">
    <name type="scientific">Rubroshorea leprosula</name>
    <dbReference type="NCBI Taxonomy" id="152421"/>
    <lineage>
        <taxon>Eukaryota</taxon>
        <taxon>Viridiplantae</taxon>
        <taxon>Streptophyta</taxon>
        <taxon>Embryophyta</taxon>
        <taxon>Tracheophyta</taxon>
        <taxon>Spermatophyta</taxon>
        <taxon>Magnoliopsida</taxon>
        <taxon>eudicotyledons</taxon>
        <taxon>Gunneridae</taxon>
        <taxon>Pentapetalae</taxon>
        <taxon>rosids</taxon>
        <taxon>malvids</taxon>
        <taxon>Malvales</taxon>
        <taxon>Dipterocarpaceae</taxon>
        <taxon>Rubroshorea</taxon>
    </lineage>
</organism>
<reference evidence="1 2" key="1">
    <citation type="journal article" date="2021" name="Commun. Biol.">
        <title>The genome of Shorea leprosula (Dipterocarpaceae) highlights the ecological relevance of drought in aseasonal tropical rainforests.</title>
        <authorList>
            <person name="Ng K.K.S."/>
            <person name="Kobayashi M.J."/>
            <person name="Fawcett J.A."/>
            <person name="Hatakeyama M."/>
            <person name="Paape T."/>
            <person name="Ng C.H."/>
            <person name="Ang C.C."/>
            <person name="Tnah L.H."/>
            <person name="Lee C.T."/>
            <person name="Nishiyama T."/>
            <person name="Sese J."/>
            <person name="O'Brien M.J."/>
            <person name="Copetti D."/>
            <person name="Mohd Noor M.I."/>
            <person name="Ong R.C."/>
            <person name="Putra M."/>
            <person name="Sireger I.Z."/>
            <person name="Indrioko S."/>
            <person name="Kosugi Y."/>
            <person name="Izuno A."/>
            <person name="Isagi Y."/>
            <person name="Lee S.L."/>
            <person name="Shimizu K.K."/>
        </authorList>
    </citation>
    <scope>NUCLEOTIDE SEQUENCE [LARGE SCALE GENOMIC DNA]</scope>
    <source>
        <strain evidence="1">214</strain>
    </source>
</reference>
<gene>
    <name evidence="1" type="ORF">SLEP1_g42641</name>
</gene>
<accession>A0AAV5LAJ8</accession>
<protein>
    <submittedName>
        <fullName evidence="1">Uncharacterized protein</fullName>
    </submittedName>
</protein>
<dbReference type="Proteomes" id="UP001054252">
    <property type="component" value="Unassembled WGS sequence"/>
</dbReference>
<keyword evidence="2" id="KW-1185">Reference proteome</keyword>